<dbReference type="EMBL" id="JAADJZ010000001">
    <property type="protein sequence ID" value="KAF2877876.1"/>
    <property type="molecule type" value="Genomic_DNA"/>
</dbReference>
<feature type="region of interest" description="Disordered" evidence="1">
    <location>
        <begin position="67"/>
        <end position="191"/>
    </location>
</feature>
<reference evidence="2 3" key="1">
    <citation type="submission" date="2020-01" db="EMBL/GenBank/DDBJ databases">
        <authorList>
            <consortium name="DOE Joint Genome Institute"/>
            <person name="Haridas S."/>
            <person name="Albert R."/>
            <person name="Binder M."/>
            <person name="Bloem J."/>
            <person name="Labutti K."/>
            <person name="Salamov A."/>
            <person name="Andreopoulos B."/>
            <person name="Baker S.E."/>
            <person name="Barry K."/>
            <person name="Bills G."/>
            <person name="Bluhm B.H."/>
            <person name="Cannon C."/>
            <person name="Castanera R."/>
            <person name="Culley D.E."/>
            <person name="Daum C."/>
            <person name="Ezra D."/>
            <person name="Gonzalez J.B."/>
            <person name="Henrissat B."/>
            <person name="Kuo A."/>
            <person name="Liang C."/>
            <person name="Lipzen A."/>
            <person name="Lutzoni F."/>
            <person name="Magnuson J."/>
            <person name="Mondo S."/>
            <person name="Nolan M."/>
            <person name="Ohm R."/>
            <person name="Pangilinan J."/>
            <person name="Park H.-J.H."/>
            <person name="Ramirez L."/>
            <person name="Alfaro M."/>
            <person name="Sun H."/>
            <person name="Tritt A."/>
            <person name="Yoshinaga Y."/>
            <person name="Zwiers L.-H.L."/>
            <person name="Turgeon B.G."/>
            <person name="Goodwin S.B."/>
            <person name="Spatafora J.W."/>
            <person name="Crous P.W."/>
            <person name="Grigoriev I.V."/>
        </authorList>
    </citation>
    <scope>NUCLEOTIDE SEQUENCE [LARGE SCALE GENOMIC DNA]</scope>
    <source>
        <strain evidence="2 3">CBS 611.86</strain>
    </source>
</reference>
<feature type="compositionally biased region" description="Polar residues" evidence="1">
    <location>
        <begin position="329"/>
        <end position="343"/>
    </location>
</feature>
<feature type="compositionally biased region" description="Pro residues" evidence="1">
    <location>
        <begin position="294"/>
        <end position="308"/>
    </location>
</feature>
<feature type="compositionally biased region" description="Acidic residues" evidence="1">
    <location>
        <begin position="128"/>
        <end position="150"/>
    </location>
</feature>
<feature type="compositionally biased region" description="Acidic residues" evidence="1">
    <location>
        <begin position="609"/>
        <end position="622"/>
    </location>
</feature>
<feature type="compositionally biased region" description="Basic and acidic residues" evidence="1">
    <location>
        <begin position="99"/>
        <end position="127"/>
    </location>
</feature>
<feature type="compositionally biased region" description="Low complexity" evidence="1">
    <location>
        <begin position="569"/>
        <end position="579"/>
    </location>
</feature>
<feature type="compositionally biased region" description="Basic and acidic residues" evidence="1">
    <location>
        <begin position="548"/>
        <end position="568"/>
    </location>
</feature>
<dbReference type="AlphaFoldDB" id="A0A7C8MGQ8"/>
<evidence type="ECO:0000313" key="2">
    <source>
        <dbReference type="EMBL" id="KAF2877876.1"/>
    </source>
</evidence>
<feature type="compositionally biased region" description="Low complexity" evidence="1">
    <location>
        <begin position="309"/>
        <end position="324"/>
    </location>
</feature>
<feature type="compositionally biased region" description="Basic and acidic residues" evidence="1">
    <location>
        <begin position="623"/>
        <end position="632"/>
    </location>
</feature>
<gene>
    <name evidence="2" type="ORF">BDV95DRAFT_556221</name>
</gene>
<feature type="compositionally biased region" description="Basic and acidic residues" evidence="1">
    <location>
        <begin position="387"/>
        <end position="401"/>
    </location>
</feature>
<feature type="region of interest" description="Disordered" evidence="1">
    <location>
        <begin position="598"/>
        <end position="642"/>
    </location>
</feature>
<proteinExistence type="predicted"/>
<feature type="compositionally biased region" description="Low complexity" evidence="1">
    <location>
        <begin position="411"/>
        <end position="440"/>
    </location>
</feature>
<feature type="compositionally biased region" description="Basic and acidic residues" evidence="1">
    <location>
        <begin position="178"/>
        <end position="187"/>
    </location>
</feature>
<organism evidence="2 3">
    <name type="scientific">Massariosphaeria phaeospora</name>
    <dbReference type="NCBI Taxonomy" id="100035"/>
    <lineage>
        <taxon>Eukaryota</taxon>
        <taxon>Fungi</taxon>
        <taxon>Dikarya</taxon>
        <taxon>Ascomycota</taxon>
        <taxon>Pezizomycotina</taxon>
        <taxon>Dothideomycetes</taxon>
        <taxon>Pleosporomycetidae</taxon>
        <taxon>Pleosporales</taxon>
        <taxon>Pleosporales incertae sedis</taxon>
        <taxon>Massariosphaeria</taxon>
    </lineage>
</organism>
<feature type="compositionally biased region" description="Low complexity" evidence="1">
    <location>
        <begin position="275"/>
        <end position="293"/>
    </location>
</feature>
<feature type="compositionally biased region" description="Gly residues" evidence="1">
    <location>
        <begin position="493"/>
        <end position="503"/>
    </location>
</feature>
<accession>A0A7C8MGQ8</accession>
<protein>
    <submittedName>
        <fullName evidence="2">Uncharacterized protein</fullName>
    </submittedName>
</protein>
<sequence length="663" mass="70960">MARKKWLEERSQRYNANTVAVEKKAEATPERKRGFCEQLTPIPMDKRPLEYRKYCIASMHEEFVRASGGEASGAGLEESGVPGVPGVPEEESEESGVSEESRDLGDSEHSEESEESQRPELPQRTDNPEDSEDSAEPNAPEEPEDPEETETGTVGGSSSLAPSEPCTNSAYGSCIDENDQKNEETKGVKPKIRGLSRLLNLFKNARDKGKSRIPVPATLALDNMQQAGTMRLASLNQGRHQARNLGIRQDDGRNTFPPSRSSSLRPAIPLQWRQSSSATGATRASAAASTPSAPHTPPVKPRPSPPTRLPTSSSSGSSKDSSPRAYVPTRSSSATSQPPQRRSFTCPPLPSCSPLHLKPAPQTHRPASPARFAPFPLSSDVAAILSKIDRDTQEMRERERAANLPLPPSPNTSSSISPLTSGPSQAKSSPPSSFLAPASAPAPALKYPHIVAAARSFDDDLTRMCGQRLDDVAATAKDRSMAEIREDRNRGGHSAGGGGGCSRGNGEQLIAARKLPRASHSTSSSHGHQACNMPLGAQRNPAFPSPAKKPESNHTVHSADNRSDDRLSTRACSPASSASTAALIQGLADALGKLDNTAERKSVAPDGNVVEEQDEDKHEEDEPVKPVLDKGKQRAVTPDGYEEQGVVAAQQQLEGDEEDCSFF</sequence>
<dbReference type="Proteomes" id="UP000481861">
    <property type="component" value="Unassembled WGS sequence"/>
</dbReference>
<feature type="region of interest" description="Disordered" evidence="1">
    <location>
        <begin position="386"/>
        <end position="440"/>
    </location>
</feature>
<feature type="compositionally biased region" description="Polar residues" evidence="1">
    <location>
        <begin position="156"/>
        <end position="171"/>
    </location>
</feature>
<keyword evidence="3" id="KW-1185">Reference proteome</keyword>
<feature type="region of interest" description="Disordered" evidence="1">
    <location>
        <begin position="236"/>
        <end position="374"/>
    </location>
</feature>
<evidence type="ECO:0000313" key="3">
    <source>
        <dbReference type="Proteomes" id="UP000481861"/>
    </source>
</evidence>
<evidence type="ECO:0000256" key="1">
    <source>
        <dbReference type="SAM" id="MobiDB-lite"/>
    </source>
</evidence>
<feature type="compositionally biased region" description="Low complexity" evidence="1">
    <location>
        <begin position="365"/>
        <end position="374"/>
    </location>
</feature>
<feature type="region of interest" description="Disordered" evidence="1">
    <location>
        <begin position="477"/>
        <end position="579"/>
    </location>
</feature>
<feature type="compositionally biased region" description="Low complexity" evidence="1">
    <location>
        <begin position="67"/>
        <end position="87"/>
    </location>
</feature>
<feature type="compositionally biased region" description="Acidic residues" evidence="1">
    <location>
        <begin position="88"/>
        <end position="97"/>
    </location>
</feature>
<name>A0A7C8MGQ8_9PLEO</name>
<feature type="compositionally biased region" description="Basic and acidic residues" evidence="1">
    <location>
        <begin position="477"/>
        <end position="490"/>
    </location>
</feature>
<comment type="caution">
    <text evidence="2">The sequence shown here is derived from an EMBL/GenBank/DDBJ whole genome shotgun (WGS) entry which is preliminary data.</text>
</comment>